<protein>
    <recommendedName>
        <fullName evidence="4">Transmembrane protein</fullName>
    </recommendedName>
</protein>
<sequence>MQTEPNRNEGKHVFLCSVVVSVLAKHLLGVFGYSFVNSQTPKTEPNMFLLHSSIYNITSHLSSPIAHLPNSPSSSQIKIKSIPKSLILIFLLLQLHASTPTPLLVSLLLLSVPFTKRKEEFNF</sequence>
<dbReference type="AlphaFoldDB" id="A0A7J6WNL0"/>
<reference evidence="2 3" key="1">
    <citation type="submission" date="2020-06" db="EMBL/GenBank/DDBJ databases">
        <title>Transcriptomic and genomic resources for Thalictrum thalictroides and T. hernandezii: Facilitating candidate gene discovery in an emerging model plant lineage.</title>
        <authorList>
            <person name="Arias T."/>
            <person name="Riano-Pachon D.M."/>
            <person name="Di Stilio V.S."/>
        </authorList>
    </citation>
    <scope>NUCLEOTIDE SEQUENCE [LARGE SCALE GENOMIC DNA]</scope>
    <source>
        <strain evidence="3">cv. WT478/WT964</strain>
        <tissue evidence="2">Leaves</tissue>
    </source>
</reference>
<organism evidence="2 3">
    <name type="scientific">Thalictrum thalictroides</name>
    <name type="common">Rue-anemone</name>
    <name type="synonym">Anemone thalictroides</name>
    <dbReference type="NCBI Taxonomy" id="46969"/>
    <lineage>
        <taxon>Eukaryota</taxon>
        <taxon>Viridiplantae</taxon>
        <taxon>Streptophyta</taxon>
        <taxon>Embryophyta</taxon>
        <taxon>Tracheophyta</taxon>
        <taxon>Spermatophyta</taxon>
        <taxon>Magnoliopsida</taxon>
        <taxon>Ranunculales</taxon>
        <taxon>Ranunculaceae</taxon>
        <taxon>Thalictroideae</taxon>
        <taxon>Thalictrum</taxon>
    </lineage>
</organism>
<evidence type="ECO:0008006" key="4">
    <source>
        <dbReference type="Google" id="ProtNLM"/>
    </source>
</evidence>
<feature type="transmembrane region" description="Helical" evidence="1">
    <location>
        <begin position="86"/>
        <end position="110"/>
    </location>
</feature>
<proteinExistence type="predicted"/>
<evidence type="ECO:0000313" key="3">
    <source>
        <dbReference type="Proteomes" id="UP000554482"/>
    </source>
</evidence>
<keyword evidence="1" id="KW-0472">Membrane</keyword>
<dbReference type="Proteomes" id="UP000554482">
    <property type="component" value="Unassembled WGS sequence"/>
</dbReference>
<gene>
    <name evidence="2" type="ORF">FRX31_012367</name>
</gene>
<comment type="caution">
    <text evidence="2">The sequence shown here is derived from an EMBL/GenBank/DDBJ whole genome shotgun (WGS) entry which is preliminary data.</text>
</comment>
<accession>A0A7J6WNL0</accession>
<dbReference type="EMBL" id="JABWDY010013820">
    <property type="protein sequence ID" value="KAF5198045.1"/>
    <property type="molecule type" value="Genomic_DNA"/>
</dbReference>
<name>A0A7J6WNL0_THATH</name>
<feature type="transmembrane region" description="Helical" evidence="1">
    <location>
        <begin position="12"/>
        <end position="36"/>
    </location>
</feature>
<evidence type="ECO:0000256" key="1">
    <source>
        <dbReference type="SAM" id="Phobius"/>
    </source>
</evidence>
<keyword evidence="1" id="KW-1133">Transmembrane helix</keyword>
<keyword evidence="3" id="KW-1185">Reference proteome</keyword>
<evidence type="ECO:0000313" key="2">
    <source>
        <dbReference type="EMBL" id="KAF5198045.1"/>
    </source>
</evidence>
<keyword evidence="1" id="KW-0812">Transmembrane</keyword>